<accession>A0A150JGV8</accession>
<dbReference type="SUPFAM" id="SSF52540">
    <property type="entry name" value="P-loop containing nucleoside triphosphate hydrolases"/>
    <property type="match status" value="1"/>
</dbReference>
<dbReference type="GO" id="GO:0016887">
    <property type="term" value="F:ATP hydrolysis activity"/>
    <property type="evidence" value="ECO:0007669"/>
    <property type="project" value="InterPro"/>
</dbReference>
<keyword evidence="3 5" id="KW-0547">Nucleotide-binding</keyword>
<dbReference type="SMART" id="SM00382">
    <property type="entry name" value="AAA"/>
    <property type="match status" value="1"/>
</dbReference>
<dbReference type="InterPro" id="IPR003593">
    <property type="entry name" value="AAA+_ATPase"/>
</dbReference>
<dbReference type="Gene3D" id="3.40.50.300">
    <property type="entry name" value="P-loop containing nucleotide triphosphate hydrolases"/>
    <property type="match status" value="1"/>
</dbReference>
<dbReference type="NCBIfam" id="TIGR02928">
    <property type="entry name" value="orc1/cdc6 family replication initiation protein"/>
    <property type="match status" value="1"/>
</dbReference>
<comment type="caution">
    <text evidence="7">The sequence shown here is derived from an EMBL/GenBank/DDBJ whole genome shotgun (WGS) entry which is preliminary data.</text>
</comment>
<evidence type="ECO:0000256" key="5">
    <source>
        <dbReference type="HAMAP-Rule" id="MF_01407"/>
    </source>
</evidence>
<dbReference type="GO" id="GO:0006260">
    <property type="term" value="P:DNA replication"/>
    <property type="evidence" value="ECO:0007669"/>
    <property type="project" value="UniProtKB-UniRule"/>
</dbReference>
<dbReference type="NCBIfam" id="NF001624">
    <property type="entry name" value="PRK00411.1-2"/>
    <property type="match status" value="1"/>
</dbReference>
<reference evidence="7 9" key="1">
    <citation type="journal article" date="2016" name="ISME J.">
        <title>Chasing the elusive Euryarchaeota class WSA2: genomes reveal a uniquely fastidious methyl-reducing methanogen.</title>
        <authorList>
            <person name="Nobu M.K."/>
            <person name="Narihiro T."/>
            <person name="Kuroda K."/>
            <person name="Mei R."/>
            <person name="Liu W.T."/>
        </authorList>
    </citation>
    <scope>NUCLEOTIDE SEQUENCE [LARGE SCALE GENOMIC DNA]</scope>
    <source>
        <strain evidence="7">ADurb1013_Bin02101</strain>
        <strain evidence="8">ADurb1213_Bin02801</strain>
    </source>
</reference>
<feature type="binding site" evidence="5">
    <location>
        <begin position="65"/>
        <end position="69"/>
    </location>
    <ligand>
        <name>ATP</name>
        <dbReference type="ChEBI" id="CHEBI:30616"/>
    </ligand>
</feature>
<dbReference type="Proteomes" id="UP000092420">
    <property type="component" value="Unassembled WGS sequence"/>
</dbReference>
<dbReference type="HAMAP" id="MF_01407">
    <property type="entry name" value="ORC1_type_DNA_replic_protein"/>
    <property type="match status" value="1"/>
</dbReference>
<dbReference type="InterPro" id="IPR050311">
    <property type="entry name" value="ORC1/CDC6"/>
</dbReference>
<evidence type="ECO:0000313" key="7">
    <source>
        <dbReference type="EMBL" id="KYC54943.1"/>
    </source>
</evidence>
<evidence type="ECO:0000256" key="3">
    <source>
        <dbReference type="ARBA" id="ARBA00022741"/>
    </source>
</evidence>
<evidence type="ECO:0000256" key="1">
    <source>
        <dbReference type="ARBA" id="ARBA00006184"/>
    </source>
</evidence>
<sequence>MSSKIKNILMWDESLFRNPEVFDLSYVPEVFNFRDNELEAISHNVKPLIKGDLPTNTIILGPTGTGKTTSVKLLFKNITEVSNEVIPVYINCQFHYREFSIMSQIFKGIFGYPPVETGKPLTTLYEYTMGELQKKDKRLLVALDDVDFLFHVNVAENILYKILRAHEIFPGVKTGIIGIVTDNAFSFKVSEKIRTVFMPNEVHFKPYSQSTISDILRYRCDIGLYPGVMDEEVLDKISEITFDKGDLRLGIRGIKEAGMLAELEARRKITVGDVEKAIDRISSFLHVENVFDGLSNSDVKVLKTIALNSGKFTKANDFFNILSGEMSYELFRKVTTKLENLKLIDIQRAQSRGRGKQNLIHLRVPKEAVLEIIRE</sequence>
<dbReference type="GO" id="GO:0005524">
    <property type="term" value="F:ATP binding"/>
    <property type="evidence" value="ECO:0007669"/>
    <property type="project" value="UniProtKB-UniRule"/>
</dbReference>
<dbReference type="Gene3D" id="1.10.8.60">
    <property type="match status" value="1"/>
</dbReference>
<dbReference type="EMBL" id="LNJB01000005">
    <property type="protein sequence ID" value="KYC54943.1"/>
    <property type="molecule type" value="Genomic_DNA"/>
</dbReference>
<organism evidence="7 9">
    <name type="scientific">Candidatus Methanofastidiosum methylothiophilum</name>
    <dbReference type="NCBI Taxonomy" id="1705564"/>
    <lineage>
        <taxon>Archaea</taxon>
        <taxon>Methanobacteriati</taxon>
        <taxon>Methanobacteriota</taxon>
        <taxon>Stenosarchaea group</taxon>
        <taxon>Candidatus Methanofastidiosia</taxon>
        <taxon>Candidatus Methanofastidiosales</taxon>
        <taxon>Candidatus Methanofastidiosaceae</taxon>
        <taxon>Candidatus Methanofastidiosum</taxon>
    </lineage>
</organism>
<protein>
    <recommendedName>
        <fullName evidence="5">ORC1-type DNA replication protein</fullName>
    </recommendedName>
</protein>
<feature type="binding site" evidence="5">
    <location>
        <position position="207"/>
    </location>
    <ligand>
        <name>ATP</name>
        <dbReference type="ChEBI" id="CHEBI:30616"/>
    </ligand>
</feature>
<comment type="similarity">
    <text evidence="1 5">Belongs to the CDC6/cdc18 family.</text>
</comment>
<keyword evidence="4 5" id="KW-0067">ATP-binding</keyword>
<comment type="function">
    <text evidence="5">Involved in regulation of DNA replication.</text>
</comment>
<keyword evidence="2 5" id="KW-0235">DNA replication</keyword>
<evidence type="ECO:0000259" key="6">
    <source>
        <dbReference type="SMART" id="SM00382"/>
    </source>
</evidence>
<dbReference type="AlphaFoldDB" id="A0A150JCG6"/>
<dbReference type="Pfam" id="PF13401">
    <property type="entry name" value="AAA_22"/>
    <property type="match status" value="1"/>
</dbReference>
<evidence type="ECO:0000313" key="9">
    <source>
        <dbReference type="Proteomes" id="UP000092420"/>
    </source>
</evidence>
<evidence type="ECO:0000256" key="2">
    <source>
        <dbReference type="ARBA" id="ARBA00022705"/>
    </source>
</evidence>
<dbReference type="InterPro" id="IPR014277">
    <property type="entry name" value="Orc1/Cdc6_arc"/>
</dbReference>
<evidence type="ECO:0000256" key="4">
    <source>
        <dbReference type="ARBA" id="ARBA00022840"/>
    </source>
</evidence>
<dbReference type="InterPro" id="IPR049945">
    <property type="entry name" value="AAA_22"/>
</dbReference>
<dbReference type="InterPro" id="IPR027417">
    <property type="entry name" value="P-loop_NTPase"/>
</dbReference>
<accession>A0A150JM93</accession>
<dbReference type="PRINTS" id="PR00364">
    <property type="entry name" value="DISEASERSIST"/>
</dbReference>
<dbReference type="InterPro" id="IPR055237">
    <property type="entry name" value="Cdc6_lid"/>
</dbReference>
<evidence type="ECO:0000313" key="8">
    <source>
        <dbReference type="EMBL" id="KYC58297.1"/>
    </source>
</evidence>
<dbReference type="EMBL" id="LNJE01000003">
    <property type="protein sequence ID" value="KYC58297.1"/>
    <property type="molecule type" value="Genomic_DNA"/>
</dbReference>
<dbReference type="PANTHER" id="PTHR10763">
    <property type="entry name" value="CELL DIVISION CONTROL PROTEIN 6-RELATED"/>
    <property type="match status" value="1"/>
</dbReference>
<feature type="binding site" evidence="5">
    <location>
        <position position="219"/>
    </location>
    <ligand>
        <name>ATP</name>
        <dbReference type="ChEBI" id="CHEBI:30616"/>
    </ligand>
</feature>
<gene>
    <name evidence="7" type="primary">cdc6-2</name>
    <name evidence="7" type="ORF">AN188_00569</name>
    <name evidence="8" type="ORF">APG09_00315</name>
</gene>
<dbReference type="Pfam" id="PF22703">
    <property type="entry name" value="Cdc6_lid"/>
    <property type="match status" value="1"/>
</dbReference>
<proteinExistence type="inferred from homology"/>
<accession>A0A150JCG6</accession>
<name>A0A150JCG6_9EURY</name>
<feature type="domain" description="AAA+ ATPase" evidence="6">
    <location>
        <begin position="53"/>
        <end position="199"/>
    </location>
</feature>
<dbReference type="PANTHER" id="PTHR10763:SF26">
    <property type="entry name" value="CELL DIVISION CONTROL PROTEIN 6 HOMOLOG"/>
    <property type="match status" value="1"/>
</dbReference>